<dbReference type="AlphaFoldDB" id="E1YJ19"/>
<sequence length="56" mass="6312">MQKHQKKLILIESTSNYSEEAGLDMISKIIDSTPNITDYVMQDLIGAKYISRIPGL</sequence>
<protein>
    <submittedName>
        <fullName evidence="1">Uncharacterized protein</fullName>
    </submittedName>
</protein>
<dbReference type="EMBL" id="FR695877">
    <property type="protein sequence ID" value="CBX31273.1"/>
    <property type="molecule type" value="Genomic_DNA"/>
</dbReference>
<evidence type="ECO:0000313" key="1">
    <source>
        <dbReference type="EMBL" id="CBX31273.1"/>
    </source>
</evidence>
<gene>
    <name evidence="1" type="ORF">N47_E47850</name>
</gene>
<name>E1YJ19_9BACT</name>
<proteinExistence type="predicted"/>
<reference evidence="1" key="1">
    <citation type="journal article" date="2011" name="Environ. Microbiol.">
        <title>Genomic insights into the metabolic potential of the polycyclic aromatic hydrocarbon degrading sulfate-reducing Deltaproteobacterium N47.</title>
        <authorList>
            <person name="Bergmann F."/>
            <person name="Selesi D."/>
            <person name="Weinmaier T."/>
            <person name="Tischler P."/>
            <person name="Rattei T."/>
            <person name="Meckenstock R.U."/>
        </authorList>
    </citation>
    <scope>NUCLEOTIDE SEQUENCE</scope>
</reference>
<organism evidence="1">
    <name type="scientific">uncultured Desulfobacterium sp</name>
    <dbReference type="NCBI Taxonomy" id="201089"/>
    <lineage>
        <taxon>Bacteria</taxon>
        <taxon>Pseudomonadati</taxon>
        <taxon>Thermodesulfobacteriota</taxon>
        <taxon>Desulfobacteria</taxon>
        <taxon>Desulfobacterales</taxon>
        <taxon>Desulfobacteriaceae</taxon>
        <taxon>Desulfobacterium</taxon>
        <taxon>environmental samples</taxon>
    </lineage>
</organism>
<accession>E1YJ19</accession>